<dbReference type="AlphaFoldDB" id="D4XKP0"/>
<protein>
    <submittedName>
        <fullName evidence="1">Uncharacterized protein</fullName>
    </submittedName>
</protein>
<sequence length="81" mass="9634">MHYGGFFLEKKSLKLALRHKLSQYAFVITFFKITKVLNLHIASIAACHYKKLSLFFSSKKLFFEFFYRCFSIHLDIIMTKS</sequence>
<name>D4XKP0_ACIHA</name>
<organism evidence="1 2">
    <name type="scientific">Acinetobacter haemolyticus ATCC 19194</name>
    <dbReference type="NCBI Taxonomy" id="707232"/>
    <lineage>
        <taxon>Bacteria</taxon>
        <taxon>Pseudomonadati</taxon>
        <taxon>Pseudomonadota</taxon>
        <taxon>Gammaproteobacteria</taxon>
        <taxon>Moraxellales</taxon>
        <taxon>Moraxellaceae</taxon>
        <taxon>Acinetobacter</taxon>
    </lineage>
</organism>
<dbReference type="HOGENOM" id="CLU_2566065_0_0_6"/>
<dbReference type="EMBL" id="ADMT01000072">
    <property type="protein sequence ID" value="EFF84226.1"/>
    <property type="molecule type" value="Genomic_DNA"/>
</dbReference>
<reference evidence="2" key="1">
    <citation type="submission" date="2010-03" db="EMBL/GenBank/DDBJ databases">
        <title>Complete sequence of Mobiluncus curtisii ATCC 43063.</title>
        <authorList>
            <person name="Muzny D."/>
            <person name="Qin X."/>
            <person name="Deng J."/>
            <person name="Jiang H."/>
            <person name="Liu Y."/>
            <person name="Qu J."/>
            <person name="Song X.-Z."/>
            <person name="Zhang L."/>
            <person name="Thornton R."/>
            <person name="Coyle M."/>
            <person name="Francisco L."/>
            <person name="Jackson L."/>
            <person name="Javaid M."/>
            <person name="Korchina V."/>
            <person name="Kovar C."/>
            <person name="Mata R."/>
            <person name="Mathew T."/>
            <person name="Ngo R."/>
            <person name="Nguyen L."/>
            <person name="Nguyen N."/>
            <person name="Okwuonu G."/>
            <person name="Ongeri F."/>
            <person name="Pham C."/>
            <person name="Simmons D."/>
            <person name="Wilczek-Boney K."/>
            <person name="Hale W."/>
            <person name="Jakkamsetti A."/>
            <person name="Pham P."/>
            <person name="Ruth R."/>
            <person name="San Lucas F."/>
            <person name="Warren J."/>
            <person name="Zhang J."/>
            <person name="Zhao Z."/>
            <person name="Zhou C."/>
            <person name="Zhu D."/>
            <person name="Lee S."/>
            <person name="Bess C."/>
            <person name="Blankenburg K."/>
            <person name="Forbes L."/>
            <person name="Fu Q."/>
            <person name="Gubbala S."/>
            <person name="Hirani K."/>
            <person name="Jayaseelan J.C."/>
            <person name="Lara F."/>
            <person name="Munidasa M."/>
            <person name="Palculict T."/>
            <person name="Patil S."/>
            <person name="Pu L.-L."/>
            <person name="Saada N."/>
            <person name="Tang L."/>
            <person name="Weissenberger G."/>
            <person name="Zhu Y."/>
            <person name="Hemphill L."/>
            <person name="Shang Y."/>
            <person name="Youmans B."/>
            <person name="Ayvaz T."/>
            <person name="Ross M."/>
            <person name="Santibanez J."/>
            <person name="Aqrawi P."/>
            <person name="Gross S."/>
            <person name="Joshi V."/>
            <person name="Fowler G."/>
            <person name="Nazareth L."/>
            <person name="Reid J."/>
            <person name="Worley K."/>
            <person name="Petrosino J."/>
            <person name="Highlander S."/>
            <person name="Gibbs R."/>
            <person name="Gibbs R."/>
        </authorList>
    </citation>
    <scope>NUCLEOTIDE SEQUENCE [LARGE SCALE GENOMIC DNA]</scope>
    <source>
        <strain evidence="2">ATCC 19194</strain>
    </source>
</reference>
<dbReference type="Proteomes" id="UP000003085">
    <property type="component" value="Unassembled WGS sequence"/>
</dbReference>
<gene>
    <name evidence="1" type="ORF">HMP0015_0282</name>
</gene>
<evidence type="ECO:0000313" key="1">
    <source>
        <dbReference type="EMBL" id="EFF84226.1"/>
    </source>
</evidence>
<evidence type="ECO:0000313" key="2">
    <source>
        <dbReference type="Proteomes" id="UP000003085"/>
    </source>
</evidence>
<proteinExistence type="predicted"/>
<accession>D4XKP0</accession>
<comment type="caution">
    <text evidence="1">The sequence shown here is derived from an EMBL/GenBank/DDBJ whole genome shotgun (WGS) entry which is preliminary data.</text>
</comment>